<comment type="subcellular location">
    <subcellularLocation>
        <location evidence="5">Cytoplasm</location>
    </subcellularLocation>
</comment>
<proteinExistence type="inferred from homology"/>
<dbReference type="InterPro" id="IPR036397">
    <property type="entry name" value="RNaseH_sf"/>
</dbReference>
<dbReference type="InterPro" id="IPR012337">
    <property type="entry name" value="RNaseH-like_sf"/>
</dbReference>
<comment type="similarity">
    <text evidence="1 5">Belongs to the oligoribonuclease family.</text>
</comment>
<dbReference type="InterPro" id="IPR022894">
    <property type="entry name" value="Oligoribonuclease"/>
</dbReference>
<dbReference type="GO" id="GO:0016787">
    <property type="term" value="F:hydrolase activity"/>
    <property type="evidence" value="ECO:0007669"/>
    <property type="project" value="UniProtKB-KW"/>
</dbReference>
<dbReference type="RefSeq" id="WP_390214177.1">
    <property type="nucleotide sequence ID" value="NZ_JBHLXJ010000018.1"/>
</dbReference>
<keyword evidence="2 5" id="KW-0540">Nuclease</keyword>
<keyword evidence="9" id="KW-1185">Reference proteome</keyword>
<comment type="caution">
    <text evidence="8">The sequence shown here is derived from an EMBL/GenBank/DDBJ whole genome shotgun (WGS) entry which is preliminary data.</text>
</comment>
<comment type="function">
    <text evidence="5">3'-to-5' exoribonuclease specific for small oligoribonucleotides.</text>
</comment>
<evidence type="ECO:0000256" key="6">
    <source>
        <dbReference type="SAM" id="MobiDB-lite"/>
    </source>
</evidence>
<evidence type="ECO:0000313" key="9">
    <source>
        <dbReference type="Proteomes" id="UP001589844"/>
    </source>
</evidence>
<dbReference type="SMART" id="SM00479">
    <property type="entry name" value="EXOIII"/>
    <property type="match status" value="1"/>
</dbReference>
<dbReference type="SUPFAM" id="SSF53098">
    <property type="entry name" value="Ribonuclease H-like"/>
    <property type="match status" value="1"/>
</dbReference>
<protein>
    <recommendedName>
        <fullName evidence="5">Oligoribonuclease</fullName>
        <ecNumber evidence="5">3.1.-.-</ecNumber>
    </recommendedName>
</protein>
<feature type="compositionally biased region" description="Polar residues" evidence="6">
    <location>
        <begin position="1"/>
        <end position="17"/>
    </location>
</feature>
<accession>A0ABV6IIU3</accession>
<feature type="domain" description="Exonuclease" evidence="7">
    <location>
        <begin position="30"/>
        <end position="203"/>
    </location>
</feature>
<dbReference type="EMBL" id="JBHLXJ010000018">
    <property type="protein sequence ID" value="MFC0351567.1"/>
    <property type="molecule type" value="Genomic_DNA"/>
</dbReference>
<dbReference type="HAMAP" id="MF_00045">
    <property type="entry name" value="Oligoribonuclease"/>
    <property type="match status" value="1"/>
</dbReference>
<dbReference type="EC" id="3.1.-.-" evidence="5"/>
<name>A0ABV6IIU3_9BURK</name>
<dbReference type="PANTHER" id="PTHR11046">
    <property type="entry name" value="OLIGORIBONUCLEASE, MITOCHONDRIAL"/>
    <property type="match status" value="1"/>
</dbReference>
<keyword evidence="3 5" id="KW-0378">Hydrolase</keyword>
<evidence type="ECO:0000256" key="3">
    <source>
        <dbReference type="ARBA" id="ARBA00022801"/>
    </source>
</evidence>
<dbReference type="Gene3D" id="3.30.420.10">
    <property type="entry name" value="Ribonuclease H-like superfamily/Ribonuclease H"/>
    <property type="match status" value="1"/>
</dbReference>
<evidence type="ECO:0000256" key="4">
    <source>
        <dbReference type="ARBA" id="ARBA00022839"/>
    </source>
</evidence>
<evidence type="ECO:0000256" key="2">
    <source>
        <dbReference type="ARBA" id="ARBA00022722"/>
    </source>
</evidence>
<dbReference type="Pfam" id="PF00929">
    <property type="entry name" value="RNase_T"/>
    <property type="match status" value="1"/>
</dbReference>
<dbReference type="PANTHER" id="PTHR11046:SF0">
    <property type="entry name" value="OLIGORIBONUCLEASE, MITOCHONDRIAL"/>
    <property type="match status" value="1"/>
</dbReference>
<dbReference type="NCBIfam" id="NF003765">
    <property type="entry name" value="PRK05359.1"/>
    <property type="match status" value="1"/>
</dbReference>
<reference evidence="8 9" key="1">
    <citation type="submission" date="2024-09" db="EMBL/GenBank/DDBJ databases">
        <authorList>
            <person name="Sun Q."/>
            <person name="Mori K."/>
        </authorList>
    </citation>
    <scope>NUCLEOTIDE SEQUENCE [LARGE SCALE GENOMIC DNA]</scope>
    <source>
        <strain evidence="8 9">CCM 8677</strain>
    </source>
</reference>
<organism evidence="8 9">
    <name type="scientific">Undibacterium danionis</name>
    <dbReference type="NCBI Taxonomy" id="1812100"/>
    <lineage>
        <taxon>Bacteria</taxon>
        <taxon>Pseudomonadati</taxon>
        <taxon>Pseudomonadota</taxon>
        <taxon>Betaproteobacteria</taxon>
        <taxon>Burkholderiales</taxon>
        <taxon>Oxalobacteraceae</taxon>
        <taxon>Undibacterium</taxon>
    </lineage>
</organism>
<gene>
    <name evidence="5 8" type="primary">orn</name>
    <name evidence="8" type="ORF">ACFFJH_17225</name>
</gene>
<evidence type="ECO:0000256" key="1">
    <source>
        <dbReference type="ARBA" id="ARBA00009921"/>
    </source>
</evidence>
<dbReference type="CDD" id="cd06135">
    <property type="entry name" value="Orn"/>
    <property type="match status" value="1"/>
</dbReference>
<evidence type="ECO:0000259" key="7">
    <source>
        <dbReference type="SMART" id="SM00479"/>
    </source>
</evidence>
<dbReference type="Proteomes" id="UP001589844">
    <property type="component" value="Unassembled WGS sequence"/>
</dbReference>
<keyword evidence="4 5" id="KW-0269">Exonuclease</keyword>
<dbReference type="InterPro" id="IPR013520">
    <property type="entry name" value="Ribonucl_H"/>
</dbReference>
<evidence type="ECO:0000256" key="5">
    <source>
        <dbReference type="HAMAP-Rule" id="MF_00045"/>
    </source>
</evidence>
<feature type="active site" evidence="5">
    <location>
        <position position="152"/>
    </location>
</feature>
<keyword evidence="5" id="KW-0963">Cytoplasm</keyword>
<sequence length="204" mass="23090">MSQESNIQANETTSTVEVQAAKPAKPNEMNLIWVDMEMTGLDPDTDKIIEVAVVVTDMQLNVLAEGPVFAIHQSDEVLDKMDAWNKGTHGRSGLIDKVKASTVTEADAEKALIEFLKAYVPAGKSPMCGNTICQDRRFMFRGMPKLEAFFHYRNLDVSTLKELCRRWKPALSSGFKKHQKHTALADIIESIEELKYYREHFIKE</sequence>
<evidence type="ECO:0000313" key="8">
    <source>
        <dbReference type="EMBL" id="MFC0351567.1"/>
    </source>
</evidence>
<feature type="region of interest" description="Disordered" evidence="6">
    <location>
        <begin position="1"/>
        <end position="21"/>
    </location>
</feature>